<dbReference type="Pfam" id="PF00106">
    <property type="entry name" value="adh_short"/>
    <property type="match status" value="1"/>
</dbReference>
<organism evidence="2 3">
    <name type="scientific">Dendrothele bispora (strain CBS 962.96)</name>
    <dbReference type="NCBI Taxonomy" id="1314807"/>
    <lineage>
        <taxon>Eukaryota</taxon>
        <taxon>Fungi</taxon>
        <taxon>Dikarya</taxon>
        <taxon>Basidiomycota</taxon>
        <taxon>Agaricomycotina</taxon>
        <taxon>Agaricomycetes</taxon>
        <taxon>Agaricomycetidae</taxon>
        <taxon>Agaricales</taxon>
        <taxon>Agaricales incertae sedis</taxon>
        <taxon>Dendrothele</taxon>
    </lineage>
</organism>
<dbReference type="EMBL" id="ML179048">
    <property type="protein sequence ID" value="THV05577.1"/>
    <property type="molecule type" value="Genomic_DNA"/>
</dbReference>
<dbReference type="GO" id="GO:0016491">
    <property type="term" value="F:oxidoreductase activity"/>
    <property type="evidence" value="ECO:0007669"/>
    <property type="project" value="UniProtKB-KW"/>
</dbReference>
<evidence type="ECO:0000256" key="1">
    <source>
        <dbReference type="ARBA" id="ARBA00023002"/>
    </source>
</evidence>
<dbReference type="OrthoDB" id="542013at2759"/>
<dbReference type="InterPro" id="IPR036291">
    <property type="entry name" value="NAD(P)-bd_dom_sf"/>
</dbReference>
<keyword evidence="3" id="KW-1185">Reference proteome</keyword>
<keyword evidence="1" id="KW-0560">Oxidoreductase</keyword>
<dbReference type="PANTHER" id="PTHR43157:SF31">
    <property type="entry name" value="PHOSPHATIDYLINOSITOL-GLYCAN BIOSYNTHESIS CLASS F PROTEIN"/>
    <property type="match status" value="1"/>
</dbReference>
<dbReference type="InterPro" id="IPR002347">
    <property type="entry name" value="SDR_fam"/>
</dbReference>
<gene>
    <name evidence="2" type="ORF">K435DRAFT_834691</name>
</gene>
<dbReference type="Gene3D" id="3.40.50.720">
    <property type="entry name" value="NAD(P)-binding Rossmann-like Domain"/>
    <property type="match status" value="1"/>
</dbReference>
<dbReference type="PRINTS" id="PR00081">
    <property type="entry name" value="GDHRDH"/>
</dbReference>
<evidence type="ECO:0000313" key="2">
    <source>
        <dbReference type="EMBL" id="THV05577.1"/>
    </source>
</evidence>
<dbReference type="AlphaFoldDB" id="A0A4S8MR83"/>
<dbReference type="Proteomes" id="UP000297245">
    <property type="component" value="Unassembled WGS sequence"/>
</dbReference>
<evidence type="ECO:0000313" key="3">
    <source>
        <dbReference type="Proteomes" id="UP000297245"/>
    </source>
</evidence>
<accession>A0A4S8MR83</accession>
<proteinExistence type="predicted"/>
<name>A0A4S8MR83_DENBC</name>
<reference evidence="2 3" key="1">
    <citation type="journal article" date="2019" name="Nat. Ecol. Evol.">
        <title>Megaphylogeny resolves global patterns of mushroom evolution.</title>
        <authorList>
            <person name="Varga T."/>
            <person name="Krizsan K."/>
            <person name="Foldi C."/>
            <person name="Dima B."/>
            <person name="Sanchez-Garcia M."/>
            <person name="Sanchez-Ramirez S."/>
            <person name="Szollosi G.J."/>
            <person name="Szarkandi J.G."/>
            <person name="Papp V."/>
            <person name="Albert L."/>
            <person name="Andreopoulos W."/>
            <person name="Angelini C."/>
            <person name="Antonin V."/>
            <person name="Barry K.W."/>
            <person name="Bougher N.L."/>
            <person name="Buchanan P."/>
            <person name="Buyck B."/>
            <person name="Bense V."/>
            <person name="Catcheside P."/>
            <person name="Chovatia M."/>
            <person name="Cooper J."/>
            <person name="Damon W."/>
            <person name="Desjardin D."/>
            <person name="Finy P."/>
            <person name="Geml J."/>
            <person name="Haridas S."/>
            <person name="Hughes K."/>
            <person name="Justo A."/>
            <person name="Karasinski D."/>
            <person name="Kautmanova I."/>
            <person name="Kiss B."/>
            <person name="Kocsube S."/>
            <person name="Kotiranta H."/>
            <person name="LaButti K.M."/>
            <person name="Lechner B.E."/>
            <person name="Liimatainen K."/>
            <person name="Lipzen A."/>
            <person name="Lukacs Z."/>
            <person name="Mihaltcheva S."/>
            <person name="Morgado L.N."/>
            <person name="Niskanen T."/>
            <person name="Noordeloos M.E."/>
            <person name="Ohm R.A."/>
            <person name="Ortiz-Santana B."/>
            <person name="Ovrebo C."/>
            <person name="Racz N."/>
            <person name="Riley R."/>
            <person name="Savchenko A."/>
            <person name="Shiryaev A."/>
            <person name="Soop K."/>
            <person name="Spirin V."/>
            <person name="Szebenyi C."/>
            <person name="Tomsovsky M."/>
            <person name="Tulloss R.E."/>
            <person name="Uehling J."/>
            <person name="Grigoriev I.V."/>
            <person name="Vagvolgyi C."/>
            <person name="Papp T."/>
            <person name="Martin F.M."/>
            <person name="Miettinen O."/>
            <person name="Hibbett D.S."/>
            <person name="Nagy L.G."/>
        </authorList>
    </citation>
    <scope>NUCLEOTIDE SEQUENCE [LARGE SCALE GENOMIC DNA]</scope>
    <source>
        <strain evidence="2 3">CBS 962.96</strain>
    </source>
</reference>
<dbReference type="PANTHER" id="PTHR43157">
    <property type="entry name" value="PHOSPHATIDYLINOSITOL-GLYCAN BIOSYNTHESIS CLASS F PROTEIN-RELATED"/>
    <property type="match status" value="1"/>
</dbReference>
<protein>
    <submittedName>
        <fullName evidence="2">NAD(P)-binding protein</fullName>
    </submittedName>
</protein>
<sequence length="312" mass="34325">MPPVVQADLTGKTVVIVGANVGLGFEAARHLASMNPGRLIIACRNQQKGEAALSELRSSTGFSRIELWIVDLADFASVKKFADKFDQEGDRLDILIENAGMAGNKDYVTTKDGWHDILQTNSIAPSLLALRLLPHMMNTAEKYSVTPRLVFTSSDMHYWASLDKKSALSQGTDILKAISSKDYFNKTSVPGQYSDSKLLNVLFARDLQSRLLQPKITVNSLNPGFCKSSLRNDLSGLARLVNPLMEKALAYTTEEGSRQLVYAAIGGSEEEMKGGYVSFSKVIEPSDFAISEEGAAMEKKIWVCILHSFCYR</sequence>
<dbReference type="SUPFAM" id="SSF51735">
    <property type="entry name" value="NAD(P)-binding Rossmann-fold domains"/>
    <property type="match status" value="1"/>
</dbReference>